<dbReference type="Proteomes" id="UP000023152">
    <property type="component" value="Unassembled WGS sequence"/>
</dbReference>
<dbReference type="Gene3D" id="3.40.50.10490">
    <property type="entry name" value="Glucose-6-phosphate isomerase like protein, domain 1"/>
    <property type="match status" value="1"/>
</dbReference>
<evidence type="ECO:0000313" key="2">
    <source>
        <dbReference type="EMBL" id="ETO29098.1"/>
    </source>
</evidence>
<organism evidence="2 3">
    <name type="scientific">Reticulomyxa filosa</name>
    <dbReference type="NCBI Taxonomy" id="46433"/>
    <lineage>
        <taxon>Eukaryota</taxon>
        <taxon>Sar</taxon>
        <taxon>Rhizaria</taxon>
        <taxon>Retaria</taxon>
        <taxon>Foraminifera</taxon>
        <taxon>Monothalamids</taxon>
        <taxon>Reticulomyxidae</taxon>
        <taxon>Reticulomyxa</taxon>
    </lineage>
</organism>
<sequence>MSASGSTPDLMSALQSIQNVLYMKTYVLKKRYEVFKKYIHIQSNLNEGTNITIVGICCNPHIKQDNNPNHFGKYCDVLINLTPTVTNINELLDKIPTRSVVMQEAFINATLSALINQNKISKSDFLVNHPGGSIGKNERTQQQNSKIASNHQKKAL</sequence>
<comment type="caution">
    <text evidence="2">The sequence shown here is derived from an EMBL/GenBank/DDBJ whole genome shotgun (WGS) entry which is preliminary data.</text>
</comment>
<feature type="compositionally biased region" description="Polar residues" evidence="1">
    <location>
        <begin position="140"/>
        <end position="150"/>
    </location>
</feature>
<evidence type="ECO:0000256" key="1">
    <source>
        <dbReference type="SAM" id="MobiDB-lite"/>
    </source>
</evidence>
<evidence type="ECO:0000313" key="3">
    <source>
        <dbReference type="Proteomes" id="UP000023152"/>
    </source>
</evidence>
<gene>
    <name evidence="2" type="ORF">RFI_08027</name>
</gene>
<feature type="region of interest" description="Disordered" evidence="1">
    <location>
        <begin position="131"/>
        <end position="156"/>
    </location>
</feature>
<dbReference type="OrthoDB" id="415590at2759"/>
<keyword evidence="3" id="KW-1185">Reference proteome</keyword>
<proteinExistence type="predicted"/>
<accession>X6NT09</accession>
<name>X6NT09_RETFI</name>
<dbReference type="AlphaFoldDB" id="X6NT09"/>
<protein>
    <submittedName>
        <fullName evidence="2">KpsF/GutQ family protein</fullName>
    </submittedName>
</protein>
<dbReference type="EMBL" id="ASPP01006254">
    <property type="protein sequence ID" value="ETO29098.1"/>
    <property type="molecule type" value="Genomic_DNA"/>
</dbReference>
<reference evidence="2 3" key="1">
    <citation type="journal article" date="2013" name="Curr. Biol.">
        <title>The Genome of the Foraminiferan Reticulomyxa filosa.</title>
        <authorList>
            <person name="Glockner G."/>
            <person name="Hulsmann N."/>
            <person name="Schleicher M."/>
            <person name="Noegel A.A."/>
            <person name="Eichinger L."/>
            <person name="Gallinger C."/>
            <person name="Pawlowski J."/>
            <person name="Sierra R."/>
            <person name="Euteneuer U."/>
            <person name="Pillet L."/>
            <person name="Moustafa A."/>
            <person name="Platzer M."/>
            <person name="Groth M."/>
            <person name="Szafranski K."/>
            <person name="Schliwa M."/>
        </authorList>
    </citation>
    <scope>NUCLEOTIDE SEQUENCE [LARGE SCALE GENOMIC DNA]</scope>
</reference>